<evidence type="ECO:0000313" key="2">
    <source>
        <dbReference type="EMBL" id="CAH3039190.1"/>
    </source>
</evidence>
<proteinExistence type="predicted"/>
<evidence type="ECO:0000256" key="1">
    <source>
        <dbReference type="SAM" id="MobiDB-lite"/>
    </source>
</evidence>
<feature type="compositionally biased region" description="Pro residues" evidence="1">
    <location>
        <begin position="1030"/>
        <end position="1040"/>
    </location>
</feature>
<accession>A0ABN8MZ96</accession>
<comment type="caution">
    <text evidence="2">The sequence shown here is derived from an EMBL/GenBank/DDBJ whole genome shotgun (WGS) entry which is preliminary data.</text>
</comment>
<evidence type="ECO:0000313" key="3">
    <source>
        <dbReference type="Proteomes" id="UP001159405"/>
    </source>
</evidence>
<sequence length="1267" mass="140600">MPFSSVCCCPKHDAWGFGQVGPKQLFSLSYQETKYCGSGKWSTAGHKERKRKICGLCRDKIKLLKRCETLELEAASSSQIVDSPATENEQVEVCVPQDEPDTFIEHSVTEDKACQVPENAHTRQGYECVGHRRKLDLRSEIMCKIDALLDNYTSDGEEGRQAIMNDILSSQKFQGKFGDVFTKHRKQSSDDKILKLLAKDYIAAKDKESSKLIRAQGAKVANKLIIGDSMKTSNLIFSGVRQGKNRIETAQAIGRLSKFGDERRRLLSIVACDFSMSELQEYFPCSKSTITAARVHAILFGRGGVPRDGLSFTRQAVSPEIIQEFQNFITQDDISRPSSCRSVLVDGKEKGLRYWLCDIKEVIQQYQLKFPGGLKRTYIYSHLPKNFRMNSMLAGLCNLCDDFGHSNFDSLELLLGNIREEGVISVSTHSNFTGMSRQYQKFLKVQFPKELERHSACAELCLDYALGQCSAEHMHRSSNVDDFHKLRKEIKDALNGINDAAKKASFTKSWEQIELNHKEYLAHIVRTKHQGDYYRYVLSNLQPGEVVVIIDYKMKVELGLRTRENQREWYGKRGISLHGFLVIAQVAEGQRKTEVIDLWSEDTKQDAWFTQSALDIGFRWLETAYPGFSVYLFSDNGPHYHNSAVLFYLSEVNRVFNFTLKEYNNFEAGEGKSQLDSHFAHISHKIVRWVRLGNDLESGEQVAELIESMKNATCKKLLIDRSKAKKVGTLKDISLFGSFIFPTEGQFANGLQMRPLAGIGNSSSKKKEQICQLSGRHIPIAGATGAITSEEQPDAEPVQCPTSFPASRNEGYSVRFIQHAPEQTVAPSLHPVTDDQYLLLRLETGYALKHGPGKRTVFSQAQKEIMIEFYNRQAVNRIRAEPKDVMKAMADAGLEVLSAIQIKNWWSTYHRKNRQQLAANMPPAVTPATVPSYSMPDVPLSSTTSFVIPTTVTSSVMVPTVGCSVMTATLPSGMVPATVTCSVQPPTCTVTSCLITATTTKEVSPTGTMAPTTVTTSRTPAMTSSTSPATVPPIPPPPAPSSSVTALSPSIPQAILTGRFSQLSSVVTEWSFPESFSQSTLDGRNGSNACAFISLYFGQIASKGLLPPRNGLHLDISWKDSLRQAMIKGNELHDDLFDHEGVDLNVDDAAEMAGEDCGILCIGQQKDLFGGTGVAKQLLTNFLDELSNKKERVCLLFCSSGRTMFLLVDSCGSFYFADSHSHVNSGALIASVGPGQGKAFTDWIDRMMDINWQSPLTLGSVTEVIYA</sequence>
<reference evidence="2 3" key="1">
    <citation type="submission" date="2022-05" db="EMBL/GenBank/DDBJ databases">
        <authorList>
            <consortium name="Genoscope - CEA"/>
            <person name="William W."/>
        </authorList>
    </citation>
    <scope>NUCLEOTIDE SEQUENCE [LARGE SCALE GENOMIC DNA]</scope>
</reference>
<organism evidence="2 3">
    <name type="scientific">Porites lobata</name>
    <dbReference type="NCBI Taxonomy" id="104759"/>
    <lineage>
        <taxon>Eukaryota</taxon>
        <taxon>Metazoa</taxon>
        <taxon>Cnidaria</taxon>
        <taxon>Anthozoa</taxon>
        <taxon>Hexacorallia</taxon>
        <taxon>Scleractinia</taxon>
        <taxon>Fungiina</taxon>
        <taxon>Poritidae</taxon>
        <taxon>Porites</taxon>
    </lineage>
</organism>
<evidence type="ECO:0008006" key="4">
    <source>
        <dbReference type="Google" id="ProtNLM"/>
    </source>
</evidence>
<feature type="compositionally biased region" description="Low complexity" evidence="1">
    <location>
        <begin position="1006"/>
        <end position="1029"/>
    </location>
</feature>
<name>A0ABN8MZ96_9CNID</name>
<dbReference type="EMBL" id="CALNXK010000007">
    <property type="protein sequence ID" value="CAH3039190.1"/>
    <property type="molecule type" value="Genomic_DNA"/>
</dbReference>
<keyword evidence="3" id="KW-1185">Reference proteome</keyword>
<dbReference type="Proteomes" id="UP001159405">
    <property type="component" value="Unassembled WGS sequence"/>
</dbReference>
<feature type="region of interest" description="Disordered" evidence="1">
    <location>
        <begin position="1004"/>
        <end position="1046"/>
    </location>
</feature>
<gene>
    <name evidence="2" type="ORF">PLOB_00043047</name>
</gene>
<protein>
    <recommendedName>
        <fullName evidence="4">Homeobox domain-containing protein</fullName>
    </recommendedName>
</protein>